<accession>A0ABZ3IIE3</accession>
<name>A0ABZ3IIE3_9FIRM</name>
<keyword evidence="2" id="KW-1185">Reference proteome</keyword>
<protein>
    <recommendedName>
        <fullName evidence="3">Transposase IS204/IS1001/IS1096/IS1165 DDE domain-containing protein</fullName>
    </recommendedName>
</protein>
<reference evidence="1" key="1">
    <citation type="submission" date="2024-05" db="EMBL/GenBank/DDBJ databases">
        <title>Isolation and characterization of Sporomusa carbonis sp. nov., a carboxydotrophic hydrogenogen in the genus of Sporomusa isolated from a charcoal burning pile.</title>
        <authorList>
            <person name="Boeer T."/>
            <person name="Rosenbaum F."/>
            <person name="Eysell L."/>
            <person name="Mueller V."/>
            <person name="Daniel R."/>
            <person name="Poehlein A."/>
        </authorList>
    </citation>
    <scope>NUCLEOTIDE SEQUENCE [LARGE SCALE GENOMIC DNA]</scope>
    <source>
        <strain evidence="1">DSM 10669</strain>
    </source>
</reference>
<gene>
    <name evidence="1" type="ORF">SPSIL_014800</name>
</gene>
<dbReference type="RefSeq" id="WP_094603432.1">
    <property type="nucleotide sequence ID" value="NZ_CP155573.1"/>
</dbReference>
<evidence type="ECO:0000313" key="2">
    <source>
        <dbReference type="Proteomes" id="UP000216752"/>
    </source>
</evidence>
<sequence length="68" mass="7951">MSSYAKNLKKLQQANRMITLYAGFIPGSRDKYESAYFYRLQCKWLRKADALTARLNGMKRKRQGRMGA</sequence>
<evidence type="ECO:0008006" key="3">
    <source>
        <dbReference type="Google" id="ProtNLM"/>
    </source>
</evidence>
<proteinExistence type="predicted"/>
<dbReference type="EMBL" id="CP155573">
    <property type="protein sequence ID" value="XFO65370.1"/>
    <property type="molecule type" value="Genomic_DNA"/>
</dbReference>
<organism evidence="1 2">
    <name type="scientific">Sporomusa silvacetica DSM 10669</name>
    <dbReference type="NCBI Taxonomy" id="1123289"/>
    <lineage>
        <taxon>Bacteria</taxon>
        <taxon>Bacillati</taxon>
        <taxon>Bacillota</taxon>
        <taxon>Negativicutes</taxon>
        <taxon>Selenomonadales</taxon>
        <taxon>Sporomusaceae</taxon>
        <taxon>Sporomusa</taxon>
    </lineage>
</organism>
<evidence type="ECO:0000313" key="1">
    <source>
        <dbReference type="EMBL" id="XFO65370.1"/>
    </source>
</evidence>
<dbReference type="Proteomes" id="UP000216752">
    <property type="component" value="Chromosome"/>
</dbReference>